<comment type="subcellular location">
    <subcellularLocation>
        <location evidence="1 7">Periplasm</location>
    </subcellularLocation>
</comment>
<protein>
    <recommendedName>
        <fullName evidence="3 7">Flagella basal body P-ring formation protein FlgA</fullName>
    </recommendedName>
</protein>
<evidence type="ECO:0000256" key="4">
    <source>
        <dbReference type="ARBA" id="ARBA00022729"/>
    </source>
</evidence>
<evidence type="ECO:0000256" key="5">
    <source>
        <dbReference type="ARBA" id="ARBA00022764"/>
    </source>
</evidence>
<feature type="chain" id="PRO_5045012113" description="Flagella basal body P-ring formation protein FlgA" evidence="7">
    <location>
        <begin position="30"/>
        <end position="236"/>
    </location>
</feature>
<dbReference type="PANTHER" id="PTHR36307:SF1">
    <property type="entry name" value="FLAGELLA BASAL BODY P-RING FORMATION PROTEIN FLGA"/>
    <property type="match status" value="1"/>
</dbReference>
<keyword evidence="7" id="KW-1005">Bacterial flagellum biogenesis</keyword>
<proteinExistence type="inferred from homology"/>
<reference evidence="10" key="1">
    <citation type="journal article" date="2019" name="Int. J. Syst. Evol. Microbiol.">
        <title>The Global Catalogue of Microorganisms (GCM) 10K type strain sequencing project: providing services to taxonomists for standard genome sequencing and annotation.</title>
        <authorList>
            <consortium name="The Broad Institute Genomics Platform"/>
            <consortium name="The Broad Institute Genome Sequencing Center for Infectious Disease"/>
            <person name="Wu L."/>
            <person name="Ma J."/>
        </authorList>
    </citation>
    <scope>NUCLEOTIDE SEQUENCE [LARGE SCALE GENOMIC DNA]</scope>
    <source>
        <strain evidence="10">KCTC 52473</strain>
    </source>
</reference>
<evidence type="ECO:0000256" key="2">
    <source>
        <dbReference type="ARBA" id="ARBA00010474"/>
    </source>
</evidence>
<evidence type="ECO:0000313" key="9">
    <source>
        <dbReference type="EMBL" id="MFC3121874.1"/>
    </source>
</evidence>
<comment type="caution">
    <text evidence="9">The sequence shown here is derived from an EMBL/GenBank/DDBJ whole genome shotgun (WGS) entry which is preliminary data.</text>
</comment>
<evidence type="ECO:0000256" key="1">
    <source>
        <dbReference type="ARBA" id="ARBA00004418"/>
    </source>
</evidence>
<dbReference type="CDD" id="cd11614">
    <property type="entry name" value="SAF_CpaB_FlgA_like"/>
    <property type="match status" value="1"/>
</dbReference>
<keyword evidence="9" id="KW-0969">Cilium</keyword>
<dbReference type="Proteomes" id="UP001595478">
    <property type="component" value="Unassembled WGS sequence"/>
</dbReference>
<feature type="signal peptide" evidence="7">
    <location>
        <begin position="1"/>
        <end position="29"/>
    </location>
</feature>
<evidence type="ECO:0000259" key="8">
    <source>
        <dbReference type="SMART" id="SM00858"/>
    </source>
</evidence>
<dbReference type="Gene3D" id="2.30.30.760">
    <property type="match status" value="1"/>
</dbReference>
<dbReference type="InterPro" id="IPR039246">
    <property type="entry name" value="Flagellar_FlgA"/>
</dbReference>
<dbReference type="RefSeq" id="WP_376920008.1">
    <property type="nucleotide sequence ID" value="NZ_JBHRSW010000015.1"/>
</dbReference>
<evidence type="ECO:0000256" key="7">
    <source>
        <dbReference type="RuleBase" id="RU362063"/>
    </source>
</evidence>
<comment type="similarity">
    <text evidence="2 7">Belongs to the FlgA family.</text>
</comment>
<dbReference type="NCBIfam" id="TIGR03170">
    <property type="entry name" value="flgA_cterm"/>
    <property type="match status" value="1"/>
</dbReference>
<keyword evidence="9" id="KW-0282">Flagellum</keyword>
<dbReference type="SMART" id="SM00858">
    <property type="entry name" value="SAF"/>
    <property type="match status" value="1"/>
</dbReference>
<dbReference type="Pfam" id="PF13144">
    <property type="entry name" value="ChapFlgA"/>
    <property type="match status" value="1"/>
</dbReference>
<feature type="domain" description="SAF" evidence="8">
    <location>
        <begin position="114"/>
        <end position="176"/>
    </location>
</feature>
<keyword evidence="9" id="KW-0966">Cell projection</keyword>
<accession>A0ABV7FNJ5</accession>
<keyword evidence="10" id="KW-1185">Reference proteome</keyword>
<name>A0ABV7FNJ5_9ALTE</name>
<dbReference type="InterPro" id="IPR013974">
    <property type="entry name" value="SAF"/>
</dbReference>
<sequence>MQLHLCMKLSTSTVLVFTLFLIFMHDATASTDKAEKIRVEVEEFVIRALIDGSDDDIHVEVKKLDPRIPLPDCEERYVFSTNNYDTRLSSVPVKVECRHLNWFTYVHVTIKRKQTVIVSSGALSPGAILSENNLTPADIDKSRLRGSTYAVPDMLIGARLKRRVREGTIITSNMLCFVCKGDRITVSANVGGLAVKTSGIALEDGVVGETIRVENTSSSRQINARVVTSTQVEVNI</sequence>
<dbReference type="PANTHER" id="PTHR36307">
    <property type="entry name" value="FLAGELLA BASAL BODY P-RING FORMATION PROTEIN FLGA"/>
    <property type="match status" value="1"/>
</dbReference>
<dbReference type="Gene3D" id="3.90.1210.10">
    <property type="entry name" value="Antifreeze-like/N-acetylneuraminic acid synthase C-terminal domain"/>
    <property type="match status" value="1"/>
</dbReference>
<keyword evidence="5 7" id="KW-0574">Periplasm</keyword>
<keyword evidence="4 7" id="KW-0732">Signal</keyword>
<evidence type="ECO:0000256" key="3">
    <source>
        <dbReference type="ARBA" id="ARBA00014754"/>
    </source>
</evidence>
<evidence type="ECO:0000313" key="10">
    <source>
        <dbReference type="Proteomes" id="UP001595478"/>
    </source>
</evidence>
<organism evidence="9 10">
    <name type="scientific">Agaribacter flavus</name>
    <dbReference type="NCBI Taxonomy" id="1902781"/>
    <lineage>
        <taxon>Bacteria</taxon>
        <taxon>Pseudomonadati</taxon>
        <taxon>Pseudomonadota</taxon>
        <taxon>Gammaproteobacteria</taxon>
        <taxon>Alteromonadales</taxon>
        <taxon>Alteromonadaceae</taxon>
        <taxon>Agaribacter</taxon>
    </lineage>
</organism>
<dbReference type="EMBL" id="JBHRSW010000015">
    <property type="protein sequence ID" value="MFC3121874.1"/>
    <property type="molecule type" value="Genomic_DNA"/>
</dbReference>
<comment type="function">
    <text evidence="6 7">Involved in the assembly process of the P-ring formation. It may associate with FlgF on the rod constituting a structure essential for the P-ring assembly or may act as a modulator protein for the P-ring assembly.</text>
</comment>
<evidence type="ECO:0000256" key="6">
    <source>
        <dbReference type="ARBA" id="ARBA00025643"/>
    </source>
</evidence>
<dbReference type="InterPro" id="IPR017585">
    <property type="entry name" value="SAF_FlgA"/>
</dbReference>
<gene>
    <name evidence="9" type="primary">flgA</name>
    <name evidence="9" type="ORF">ACFOHL_09600</name>
</gene>